<keyword evidence="3" id="KW-1185">Reference proteome</keyword>
<accession>A0A0V1GXX0</accession>
<reference evidence="2 3" key="1">
    <citation type="submission" date="2015-01" db="EMBL/GenBank/DDBJ databases">
        <title>Evolution of Trichinella species and genotypes.</title>
        <authorList>
            <person name="Korhonen P.K."/>
            <person name="Edoardo P."/>
            <person name="Giuseppe L.R."/>
            <person name="Gasser R.B."/>
        </authorList>
    </citation>
    <scope>NUCLEOTIDE SEQUENCE [LARGE SCALE GENOMIC DNA]</scope>
    <source>
        <strain evidence="2">ISS1029</strain>
    </source>
</reference>
<dbReference type="AlphaFoldDB" id="A0A0V1GXX0"/>
<feature type="region of interest" description="Disordered" evidence="1">
    <location>
        <begin position="105"/>
        <end position="141"/>
    </location>
</feature>
<comment type="caution">
    <text evidence="2">The sequence shown here is derived from an EMBL/GenBank/DDBJ whole genome shotgun (WGS) entry which is preliminary data.</text>
</comment>
<organism evidence="2 3">
    <name type="scientific">Trichinella zimbabwensis</name>
    <dbReference type="NCBI Taxonomy" id="268475"/>
    <lineage>
        <taxon>Eukaryota</taxon>
        <taxon>Metazoa</taxon>
        <taxon>Ecdysozoa</taxon>
        <taxon>Nematoda</taxon>
        <taxon>Enoplea</taxon>
        <taxon>Dorylaimia</taxon>
        <taxon>Trichinellida</taxon>
        <taxon>Trichinellidae</taxon>
        <taxon>Trichinella</taxon>
    </lineage>
</organism>
<feature type="region of interest" description="Disordered" evidence="1">
    <location>
        <begin position="1"/>
        <end position="35"/>
    </location>
</feature>
<dbReference type="OrthoDB" id="10290036at2759"/>
<proteinExistence type="predicted"/>
<dbReference type="EMBL" id="JYDP01000209">
    <property type="protein sequence ID" value="KRZ02985.1"/>
    <property type="molecule type" value="Genomic_DNA"/>
</dbReference>
<evidence type="ECO:0000313" key="3">
    <source>
        <dbReference type="Proteomes" id="UP000055024"/>
    </source>
</evidence>
<evidence type="ECO:0000256" key="1">
    <source>
        <dbReference type="SAM" id="MobiDB-lite"/>
    </source>
</evidence>
<gene>
    <name evidence="2" type="ORF">T11_1774</name>
</gene>
<feature type="non-terminal residue" evidence="2">
    <location>
        <position position="1"/>
    </location>
</feature>
<dbReference type="SUPFAM" id="SSF57667">
    <property type="entry name" value="beta-beta-alpha zinc fingers"/>
    <property type="match status" value="1"/>
</dbReference>
<protein>
    <submittedName>
        <fullName evidence="2">Uncharacterized protein</fullName>
    </submittedName>
</protein>
<evidence type="ECO:0000313" key="2">
    <source>
        <dbReference type="EMBL" id="KRZ02985.1"/>
    </source>
</evidence>
<dbReference type="InterPro" id="IPR036236">
    <property type="entry name" value="Znf_C2H2_sf"/>
</dbReference>
<feature type="compositionally biased region" description="Polar residues" evidence="1">
    <location>
        <begin position="129"/>
        <end position="139"/>
    </location>
</feature>
<feature type="compositionally biased region" description="Polar residues" evidence="1">
    <location>
        <begin position="108"/>
        <end position="120"/>
    </location>
</feature>
<dbReference type="Proteomes" id="UP000055024">
    <property type="component" value="Unassembled WGS sequence"/>
</dbReference>
<sequence>LSIDQKQIPMLDESGTTPTIIKKSSKRSNAETAVVDRSSFDHVNPARSMDEHINTEDEKNSPVPVITGLGLLRKRLLCADDHPNKLQVKLYYSVSENLQMPLQEKSSKTVPNIKDSNNVLQEDREESQAFDSVNSSSGSLGKRRSALWFPEGCMLWMEKKNVVKCLHCGVVKPRYKSSPTTSLWRHVKQMHPVLYQQLKEASKANSENLENISSGSLTKEETAVAFENSANVPSTEEENAEQKLDNICKQRALNLTDQFSDELKKVGSQSYVDDVSSRITGKQQTFSSDDVELLALPTSTMKNSNRICGLDLDQKNAIQSALLSACSILHSLKDDEQFDDYLKIVQLIKSIDTALVQNLVNISKRKSNE</sequence>
<name>A0A0V1GXX0_9BILA</name>